<proteinExistence type="inferred from homology"/>
<dbReference type="PANTHER" id="PTHR12510:SF4">
    <property type="entry name" value="GAMMA-GLUTAMYLAMINECYCLOTRANSFERASE"/>
    <property type="match status" value="1"/>
</dbReference>
<comment type="similarity">
    <text evidence="1 3">Belongs to the gamma-glutamylcyclotransferase family.</text>
</comment>
<protein>
    <recommendedName>
        <fullName evidence="3">Gamma-glutamylcyclotransferase family protein</fullName>
    </recommendedName>
</protein>
<dbReference type="RefSeq" id="WP_036833274.1">
    <property type="nucleotide sequence ID" value="NZ_AVPG01000006.1"/>
</dbReference>
<sequence length="136" mass="15600">MTTHIVFCYGTLRKGQSNHAILNGARCIEEHCWTKGKLFDTYLGYPVFTHSIPTDNVYGELYEVTDEGLVALDELEGFHGEDSHDNLYERIVQEVYTTTGEMKASVYIEGKNQDLCKQYISSGDWNEYCTQSEHEK</sequence>
<dbReference type="CDD" id="cd06661">
    <property type="entry name" value="GGCT_like"/>
    <property type="match status" value="1"/>
</dbReference>
<feature type="active site" description="Proton acceptor" evidence="2">
    <location>
        <position position="76"/>
    </location>
</feature>
<keyword evidence="6" id="KW-1185">Reference proteome</keyword>
<dbReference type="eggNOG" id="COG2105">
    <property type="taxonomic scope" value="Bacteria"/>
</dbReference>
<dbReference type="GO" id="GO:0061929">
    <property type="term" value="F:gamma-glutamylaminecyclotransferase activity"/>
    <property type="evidence" value="ECO:0007669"/>
    <property type="project" value="InterPro"/>
</dbReference>
<dbReference type="SUPFAM" id="SSF110857">
    <property type="entry name" value="Gamma-glutamyl cyclotransferase-like"/>
    <property type="match status" value="1"/>
</dbReference>
<dbReference type="AlphaFoldDB" id="A0A0A5G8U7"/>
<evidence type="ECO:0000256" key="2">
    <source>
        <dbReference type="PIRSR" id="PIRSR639126-1"/>
    </source>
</evidence>
<dbReference type="InterPro" id="IPR013024">
    <property type="entry name" value="GGCT-like"/>
</dbReference>
<dbReference type="InterPro" id="IPR039126">
    <property type="entry name" value="GGACT"/>
</dbReference>
<gene>
    <name evidence="5" type="ORF">N784_14815</name>
</gene>
<organism evidence="5 6">
    <name type="scientific">Pontibacillus litoralis JSM 072002</name>
    <dbReference type="NCBI Taxonomy" id="1385512"/>
    <lineage>
        <taxon>Bacteria</taxon>
        <taxon>Bacillati</taxon>
        <taxon>Bacillota</taxon>
        <taxon>Bacilli</taxon>
        <taxon>Bacillales</taxon>
        <taxon>Bacillaceae</taxon>
        <taxon>Pontibacillus</taxon>
    </lineage>
</organism>
<dbReference type="PANTHER" id="PTHR12510">
    <property type="entry name" value="TROPONIN C-AKIN-1 PROTEIN"/>
    <property type="match status" value="1"/>
</dbReference>
<name>A0A0A5G8U7_9BACI</name>
<dbReference type="OrthoDB" id="8538589at2"/>
<evidence type="ECO:0000256" key="1">
    <source>
        <dbReference type="ARBA" id="ARBA00008861"/>
    </source>
</evidence>
<evidence type="ECO:0000256" key="3">
    <source>
        <dbReference type="RuleBase" id="RU367036"/>
    </source>
</evidence>
<dbReference type="InterPro" id="IPR036568">
    <property type="entry name" value="GGCT-like_sf"/>
</dbReference>
<dbReference type="EMBL" id="AVPG01000006">
    <property type="protein sequence ID" value="KGX87515.1"/>
    <property type="molecule type" value="Genomic_DNA"/>
</dbReference>
<feature type="domain" description="Gamma-glutamylcyclotransferase AIG2-like" evidence="4">
    <location>
        <begin position="6"/>
        <end position="126"/>
    </location>
</feature>
<dbReference type="Proteomes" id="UP000030401">
    <property type="component" value="Unassembled WGS sequence"/>
</dbReference>
<evidence type="ECO:0000313" key="6">
    <source>
        <dbReference type="Proteomes" id="UP000030401"/>
    </source>
</evidence>
<dbReference type="STRING" id="1385512.N784_14815"/>
<dbReference type="Gene3D" id="3.10.490.10">
    <property type="entry name" value="Gamma-glutamyl cyclotransferase-like"/>
    <property type="match status" value="1"/>
</dbReference>
<dbReference type="GO" id="GO:0005829">
    <property type="term" value="C:cytosol"/>
    <property type="evidence" value="ECO:0007669"/>
    <property type="project" value="TreeGrafter"/>
</dbReference>
<accession>A0A0A5G8U7</accession>
<reference evidence="5 6" key="1">
    <citation type="submission" date="2013-08" db="EMBL/GenBank/DDBJ databases">
        <authorList>
            <person name="Huang J."/>
            <person name="Wang G."/>
        </authorList>
    </citation>
    <scope>NUCLEOTIDE SEQUENCE [LARGE SCALE GENOMIC DNA]</scope>
    <source>
        <strain evidence="5 6">JSM 072002</strain>
    </source>
</reference>
<dbReference type="InterPro" id="IPR009288">
    <property type="entry name" value="AIG2-like_dom"/>
</dbReference>
<comment type="caution">
    <text evidence="5">The sequence shown here is derived from an EMBL/GenBank/DDBJ whole genome shotgun (WGS) entry which is preliminary data.</text>
</comment>
<evidence type="ECO:0000259" key="4">
    <source>
        <dbReference type="Pfam" id="PF06094"/>
    </source>
</evidence>
<evidence type="ECO:0000313" key="5">
    <source>
        <dbReference type="EMBL" id="KGX87515.1"/>
    </source>
</evidence>
<dbReference type="Pfam" id="PF06094">
    <property type="entry name" value="GGACT"/>
    <property type="match status" value="1"/>
</dbReference>